<evidence type="ECO:0000313" key="1">
    <source>
        <dbReference type="EMBL" id="KAK3705386.1"/>
    </source>
</evidence>
<dbReference type="Proteomes" id="UP001281147">
    <property type="component" value="Unassembled WGS sequence"/>
</dbReference>
<sequence length="576" mass="63992">MPVEDAALTPYSPDLRPEPKYSKLSVTESIPFQGGQTHHRPLLKAAQRGFNPTRHTAQQVSRRIRCADSQPGVLSKVFGCSLYIYGGIVEDNIPGRQPVALPGTSTMILGTRDSAVCIATCDGRGVWITHVRRPKGTSSSLWPKIPAAMGLIDFNIMTAAQIKNVHWPSTCDWSPSSWSTFQEIWIDFDVDENYNKTAYLYFDFYNGAMSTDQCSRLIDAMDYILSESTHEIPIHVVAFMGGSYFSNGIALNVIKAAADPAQESWLNINRINDVVHYILHEFSSHGILTIAAMRGNAAAGGVALAAACDIVTAGSEIVLNPAYRAIGLYGSEYHSLSYYGRCGKANATRMLRDITPLSPLQAQRIGLVDYVFPGTGAELEDYIRTHISMLLKPGCLKRGFWKAAAKVDLSPASLARARAMELSEMSKDFWSPRSSRYHSRRFDFVRKVKPLQAPLRFAKHRRDITHTADVEETDVFDSVEQYRKSAEEALMARLRSELHDEMKVVRDVASSTPRPKTPALNLMPAPKKEHLFSCYYKPMVEALATPPETPLETPLETPQQMALMGSFFRPCDAGKC</sequence>
<keyword evidence="2" id="KW-1185">Reference proteome</keyword>
<dbReference type="EMBL" id="JAUTXU010000130">
    <property type="protein sequence ID" value="KAK3705386.1"/>
    <property type="molecule type" value="Genomic_DNA"/>
</dbReference>
<protein>
    <submittedName>
        <fullName evidence="1">Uncharacterized protein</fullName>
    </submittedName>
</protein>
<reference evidence="1" key="1">
    <citation type="submission" date="2023-07" db="EMBL/GenBank/DDBJ databases">
        <title>Black Yeasts Isolated from many extreme environments.</title>
        <authorList>
            <person name="Coleine C."/>
            <person name="Stajich J.E."/>
            <person name="Selbmann L."/>
        </authorList>
    </citation>
    <scope>NUCLEOTIDE SEQUENCE</scope>
    <source>
        <strain evidence="1">CCFEE 5714</strain>
    </source>
</reference>
<organism evidence="1 2">
    <name type="scientific">Vermiconidia calcicola</name>
    <dbReference type="NCBI Taxonomy" id="1690605"/>
    <lineage>
        <taxon>Eukaryota</taxon>
        <taxon>Fungi</taxon>
        <taxon>Dikarya</taxon>
        <taxon>Ascomycota</taxon>
        <taxon>Pezizomycotina</taxon>
        <taxon>Dothideomycetes</taxon>
        <taxon>Dothideomycetidae</taxon>
        <taxon>Mycosphaerellales</taxon>
        <taxon>Extremaceae</taxon>
        <taxon>Vermiconidia</taxon>
    </lineage>
</organism>
<comment type="caution">
    <text evidence="1">The sequence shown here is derived from an EMBL/GenBank/DDBJ whole genome shotgun (WGS) entry which is preliminary data.</text>
</comment>
<name>A0ACC3MWS2_9PEZI</name>
<gene>
    <name evidence="1" type="ORF">LTR37_013359</name>
</gene>
<accession>A0ACC3MWS2</accession>
<proteinExistence type="predicted"/>
<evidence type="ECO:0000313" key="2">
    <source>
        <dbReference type="Proteomes" id="UP001281147"/>
    </source>
</evidence>